<organism evidence="1 2">
    <name type="scientific">Burkholderia phage BcepF1</name>
    <dbReference type="NCBI Taxonomy" id="2886897"/>
    <lineage>
        <taxon>Viruses</taxon>
        <taxon>Duplodnaviria</taxon>
        <taxon>Heunggongvirae</taxon>
        <taxon>Uroviricota</taxon>
        <taxon>Caudoviricetes</taxon>
        <taxon>Lindbergviridae</taxon>
        <taxon>Bcepfunavirus</taxon>
        <taxon>Bcepfunavirus bcepF1</taxon>
    </lineage>
</organism>
<dbReference type="RefSeq" id="YP_001039714.1">
    <property type="nucleotide sequence ID" value="NC_009015.1"/>
</dbReference>
<proteinExistence type="predicted"/>
<keyword evidence="2" id="KW-1185">Reference proteome</keyword>
<dbReference type="EMBL" id="EF153632">
    <property type="protein sequence ID" value="ABL96761.1"/>
    <property type="molecule type" value="Genomic_DNA"/>
</dbReference>
<evidence type="ECO:0000313" key="1">
    <source>
        <dbReference type="EMBL" id="ABL96761.1"/>
    </source>
</evidence>
<protein>
    <submittedName>
        <fullName evidence="1">Uncharacterized protein</fullName>
    </submittedName>
</protein>
<accession>A1YZT4</accession>
<dbReference type="GeneID" id="4818282"/>
<dbReference type="KEGG" id="vg:4818282"/>
<gene>
    <name evidence="1" type="ORF">BcepF1.030</name>
</gene>
<evidence type="ECO:0000313" key="2">
    <source>
        <dbReference type="Proteomes" id="UP000001793"/>
    </source>
</evidence>
<name>A1YZT4_9CAUD</name>
<dbReference type="Proteomes" id="UP000001793">
    <property type="component" value="Segment"/>
</dbReference>
<sequence>MTTWTLILVILGYNAVAVDHIDGFQSKESCMDAFNNTWLVVKNSREDKRALGYCTKK</sequence>
<reference evidence="1 2" key="1">
    <citation type="submission" date="2006-12" db="EMBL/GenBank/DDBJ databases">
        <title>Genomic analysis of Burkholderia ambifaria phage BcepF1, a member of the Bcep781- like phage supergroup.</title>
        <authorList>
            <person name="Summer E.J."/>
            <person name="Robinson S."/>
            <person name="Haines C."/>
            <person name="Adams B."/>
            <person name="Daggett M."/>
            <person name="Landua J."/>
            <person name="Swanson S."/>
            <person name="Vorndam W."/>
            <person name="Morrison W."/>
            <person name="Nail K."/>
            <person name="Gonzalez C."/>
            <person name="Young R."/>
        </authorList>
    </citation>
    <scope>NUCLEOTIDE SEQUENCE [LARGE SCALE GENOMIC DNA]</scope>
</reference>